<dbReference type="Proteomes" id="UP000009192">
    <property type="component" value="Unassembled WGS sequence"/>
</dbReference>
<dbReference type="EMBL" id="CH933810">
    <property type="protein sequence ID" value="KRF93867.1"/>
    <property type="molecule type" value="Genomic_DNA"/>
</dbReference>
<accession>A0A0Q9WNP5</accession>
<organism evidence="1 2">
    <name type="scientific">Drosophila mojavensis</name>
    <name type="common">Fruit fly</name>
    <dbReference type="NCBI Taxonomy" id="7230"/>
    <lineage>
        <taxon>Eukaryota</taxon>
        <taxon>Metazoa</taxon>
        <taxon>Ecdysozoa</taxon>
        <taxon>Arthropoda</taxon>
        <taxon>Hexapoda</taxon>
        <taxon>Insecta</taxon>
        <taxon>Pterygota</taxon>
        <taxon>Neoptera</taxon>
        <taxon>Endopterygota</taxon>
        <taxon>Diptera</taxon>
        <taxon>Brachycera</taxon>
        <taxon>Muscomorpha</taxon>
        <taxon>Ephydroidea</taxon>
        <taxon>Drosophilidae</taxon>
        <taxon>Drosophila</taxon>
    </lineage>
</organism>
<evidence type="ECO:0000313" key="1">
    <source>
        <dbReference type="EMBL" id="KRF93867.1"/>
    </source>
</evidence>
<dbReference type="InParanoid" id="A0A0Q9WNP5"/>
<evidence type="ECO:0000313" key="2">
    <source>
        <dbReference type="Proteomes" id="UP000009192"/>
    </source>
</evidence>
<dbReference type="AlphaFoldDB" id="A0A0Q9WNP5"/>
<name>A0A0Q9WNP5_DROMO</name>
<sequence length="35" mass="3791">MNANQPLSLEPAVAAVNKLTIIKTPLNKTLLKKCN</sequence>
<protein>
    <submittedName>
        <fullName evidence="1">Uncharacterized protein</fullName>
    </submittedName>
</protein>
<gene>
    <name evidence="1" type="primary">Dmoj\GI15165</name>
    <name evidence="1" type="ORF">Dmoj_GI15165</name>
</gene>
<dbReference type="KEGG" id="dmo:Dmoj_GI15165"/>
<feature type="non-terminal residue" evidence="1">
    <location>
        <position position="35"/>
    </location>
</feature>
<reference evidence="1 2" key="1">
    <citation type="journal article" date="2007" name="Nature">
        <title>Evolution of genes and genomes on the Drosophila phylogeny.</title>
        <authorList>
            <consortium name="Drosophila 12 Genomes Consortium"/>
            <person name="Clark A.G."/>
            <person name="Eisen M.B."/>
            <person name="Smith D.R."/>
            <person name="Bergman C.M."/>
            <person name="Oliver B."/>
            <person name="Markow T.A."/>
            <person name="Kaufman T.C."/>
            <person name="Kellis M."/>
            <person name="Gelbart W."/>
            <person name="Iyer V.N."/>
            <person name="Pollard D.A."/>
            <person name="Sackton T.B."/>
            <person name="Larracuente A.M."/>
            <person name="Singh N.D."/>
            <person name="Abad J.P."/>
            <person name="Abt D.N."/>
            <person name="Adryan B."/>
            <person name="Aguade M."/>
            <person name="Akashi H."/>
            <person name="Anderson W.W."/>
            <person name="Aquadro C.F."/>
            <person name="Ardell D.H."/>
            <person name="Arguello R."/>
            <person name="Artieri C.G."/>
            <person name="Barbash D.A."/>
            <person name="Barker D."/>
            <person name="Barsanti P."/>
            <person name="Batterham P."/>
            <person name="Batzoglou S."/>
            <person name="Begun D."/>
            <person name="Bhutkar A."/>
            <person name="Blanco E."/>
            <person name="Bosak S.A."/>
            <person name="Bradley R.K."/>
            <person name="Brand A.D."/>
            <person name="Brent M.R."/>
            <person name="Brooks A.N."/>
            <person name="Brown R.H."/>
            <person name="Butlin R.K."/>
            <person name="Caggese C."/>
            <person name="Calvi B.R."/>
            <person name="Bernardo de Carvalho A."/>
            <person name="Caspi A."/>
            <person name="Castrezana S."/>
            <person name="Celniker S.E."/>
            <person name="Chang J.L."/>
            <person name="Chapple C."/>
            <person name="Chatterji S."/>
            <person name="Chinwalla A."/>
            <person name="Civetta A."/>
            <person name="Clifton S.W."/>
            <person name="Comeron J.M."/>
            <person name="Costello J.C."/>
            <person name="Coyne J.A."/>
            <person name="Daub J."/>
            <person name="David R.G."/>
            <person name="Delcher A.L."/>
            <person name="Delehaunty K."/>
            <person name="Do C.B."/>
            <person name="Ebling H."/>
            <person name="Edwards K."/>
            <person name="Eickbush T."/>
            <person name="Evans J.D."/>
            <person name="Filipski A."/>
            <person name="Findeiss S."/>
            <person name="Freyhult E."/>
            <person name="Fulton L."/>
            <person name="Fulton R."/>
            <person name="Garcia A.C."/>
            <person name="Gardiner A."/>
            <person name="Garfield D.A."/>
            <person name="Garvin B.E."/>
            <person name="Gibson G."/>
            <person name="Gilbert D."/>
            <person name="Gnerre S."/>
            <person name="Godfrey J."/>
            <person name="Good R."/>
            <person name="Gotea V."/>
            <person name="Gravely B."/>
            <person name="Greenberg A.J."/>
            <person name="Griffiths-Jones S."/>
            <person name="Gross S."/>
            <person name="Guigo R."/>
            <person name="Gustafson E.A."/>
            <person name="Haerty W."/>
            <person name="Hahn M.W."/>
            <person name="Halligan D.L."/>
            <person name="Halpern A.L."/>
            <person name="Halter G.M."/>
            <person name="Han M.V."/>
            <person name="Heger A."/>
            <person name="Hillier L."/>
            <person name="Hinrichs A.S."/>
            <person name="Holmes I."/>
            <person name="Hoskins R.A."/>
            <person name="Hubisz M.J."/>
            <person name="Hultmark D."/>
            <person name="Huntley M.A."/>
            <person name="Jaffe D.B."/>
            <person name="Jagadeeshan S."/>
            <person name="Jeck W.R."/>
            <person name="Johnson J."/>
            <person name="Jones C.D."/>
            <person name="Jordan W.C."/>
            <person name="Karpen G.H."/>
            <person name="Kataoka E."/>
            <person name="Keightley P.D."/>
            <person name="Kheradpour P."/>
            <person name="Kirkness E.F."/>
            <person name="Koerich L.B."/>
            <person name="Kristiansen K."/>
            <person name="Kudrna D."/>
            <person name="Kulathinal R.J."/>
            <person name="Kumar S."/>
            <person name="Kwok R."/>
            <person name="Lander E."/>
            <person name="Langley C.H."/>
            <person name="Lapoint R."/>
            <person name="Lazzaro B.P."/>
            <person name="Lee S.J."/>
            <person name="Levesque L."/>
            <person name="Li R."/>
            <person name="Lin C.F."/>
            <person name="Lin M.F."/>
            <person name="Lindblad-Toh K."/>
            <person name="Llopart A."/>
            <person name="Long M."/>
            <person name="Low L."/>
            <person name="Lozovsky E."/>
            <person name="Lu J."/>
            <person name="Luo M."/>
            <person name="Machado C.A."/>
            <person name="Makalowski W."/>
            <person name="Marzo M."/>
            <person name="Matsuda M."/>
            <person name="Matzkin L."/>
            <person name="McAllister B."/>
            <person name="McBride C.S."/>
            <person name="McKernan B."/>
            <person name="McKernan K."/>
            <person name="Mendez-Lago M."/>
            <person name="Minx P."/>
            <person name="Mollenhauer M.U."/>
            <person name="Montooth K."/>
            <person name="Mount S.M."/>
            <person name="Mu X."/>
            <person name="Myers E."/>
            <person name="Negre B."/>
            <person name="Newfeld S."/>
            <person name="Nielsen R."/>
            <person name="Noor M.A."/>
            <person name="O'Grady P."/>
            <person name="Pachter L."/>
            <person name="Papaceit M."/>
            <person name="Parisi M.J."/>
            <person name="Parisi M."/>
            <person name="Parts L."/>
            <person name="Pedersen J.S."/>
            <person name="Pesole G."/>
            <person name="Phillippy A.M."/>
            <person name="Ponting C.P."/>
            <person name="Pop M."/>
            <person name="Porcelli D."/>
            <person name="Powell J.R."/>
            <person name="Prohaska S."/>
            <person name="Pruitt K."/>
            <person name="Puig M."/>
            <person name="Quesneville H."/>
            <person name="Ram K.R."/>
            <person name="Rand D."/>
            <person name="Rasmussen M.D."/>
            <person name="Reed L.K."/>
            <person name="Reenan R."/>
            <person name="Reily A."/>
            <person name="Remington K.A."/>
            <person name="Rieger T.T."/>
            <person name="Ritchie M.G."/>
            <person name="Robin C."/>
            <person name="Rogers Y.H."/>
            <person name="Rohde C."/>
            <person name="Rozas J."/>
            <person name="Rubenfield M.J."/>
            <person name="Ruiz A."/>
            <person name="Russo S."/>
            <person name="Salzberg S.L."/>
            <person name="Sanchez-Gracia A."/>
            <person name="Saranga D.J."/>
            <person name="Sato H."/>
            <person name="Schaeffer S.W."/>
            <person name="Schatz M.C."/>
            <person name="Schlenke T."/>
            <person name="Schwartz R."/>
            <person name="Segarra C."/>
            <person name="Singh R.S."/>
            <person name="Sirot L."/>
            <person name="Sirota M."/>
            <person name="Sisneros N.B."/>
            <person name="Smith C.D."/>
            <person name="Smith T.F."/>
            <person name="Spieth J."/>
            <person name="Stage D.E."/>
            <person name="Stark A."/>
            <person name="Stephan W."/>
            <person name="Strausberg R.L."/>
            <person name="Strempel S."/>
            <person name="Sturgill D."/>
            <person name="Sutton G."/>
            <person name="Sutton G.G."/>
            <person name="Tao W."/>
            <person name="Teichmann S."/>
            <person name="Tobari Y.N."/>
            <person name="Tomimura Y."/>
            <person name="Tsolas J.M."/>
            <person name="Valente V.L."/>
            <person name="Venter E."/>
            <person name="Venter J.C."/>
            <person name="Vicario S."/>
            <person name="Vieira F.G."/>
            <person name="Vilella A.J."/>
            <person name="Villasante A."/>
            <person name="Walenz B."/>
            <person name="Wang J."/>
            <person name="Wasserman M."/>
            <person name="Watts T."/>
            <person name="Wilson D."/>
            <person name="Wilson R.K."/>
            <person name="Wing R.A."/>
            <person name="Wolfner M.F."/>
            <person name="Wong A."/>
            <person name="Wong G.K."/>
            <person name="Wu C.I."/>
            <person name="Wu G."/>
            <person name="Yamamoto D."/>
            <person name="Yang H.P."/>
            <person name="Yang S.P."/>
            <person name="Yorke J.A."/>
            <person name="Yoshida K."/>
            <person name="Zdobnov E."/>
            <person name="Zhang P."/>
            <person name="Zhang Y."/>
            <person name="Zimin A.V."/>
            <person name="Baldwin J."/>
            <person name="Abdouelleil A."/>
            <person name="Abdulkadir J."/>
            <person name="Abebe A."/>
            <person name="Abera B."/>
            <person name="Abreu J."/>
            <person name="Acer S.C."/>
            <person name="Aftuck L."/>
            <person name="Alexander A."/>
            <person name="An P."/>
            <person name="Anderson E."/>
            <person name="Anderson S."/>
            <person name="Arachi H."/>
            <person name="Azer M."/>
            <person name="Bachantsang P."/>
            <person name="Barry A."/>
            <person name="Bayul T."/>
            <person name="Berlin A."/>
            <person name="Bessette D."/>
            <person name="Bloom T."/>
            <person name="Blye J."/>
            <person name="Boguslavskiy L."/>
            <person name="Bonnet C."/>
            <person name="Boukhgalter B."/>
            <person name="Bourzgui I."/>
            <person name="Brown A."/>
            <person name="Cahill P."/>
            <person name="Channer S."/>
            <person name="Cheshatsang Y."/>
            <person name="Chuda L."/>
            <person name="Citroen M."/>
            <person name="Collymore A."/>
            <person name="Cooke P."/>
            <person name="Costello M."/>
            <person name="D'Aco K."/>
            <person name="Daza R."/>
            <person name="De Haan G."/>
            <person name="DeGray S."/>
            <person name="DeMaso C."/>
            <person name="Dhargay N."/>
            <person name="Dooley K."/>
            <person name="Dooley E."/>
            <person name="Doricent M."/>
            <person name="Dorje P."/>
            <person name="Dorjee K."/>
            <person name="Dupes A."/>
            <person name="Elong R."/>
            <person name="Falk J."/>
            <person name="Farina A."/>
            <person name="Faro S."/>
            <person name="Ferguson D."/>
            <person name="Fisher S."/>
            <person name="Foley C.D."/>
            <person name="Franke A."/>
            <person name="Friedrich D."/>
            <person name="Gadbois L."/>
            <person name="Gearin G."/>
            <person name="Gearin C.R."/>
            <person name="Giannoukos G."/>
            <person name="Goode T."/>
            <person name="Graham J."/>
            <person name="Grandbois E."/>
            <person name="Grewal S."/>
            <person name="Gyaltsen K."/>
            <person name="Hafez N."/>
            <person name="Hagos B."/>
            <person name="Hall J."/>
            <person name="Henson C."/>
            <person name="Hollinger A."/>
            <person name="Honan T."/>
            <person name="Huard M.D."/>
            <person name="Hughes L."/>
            <person name="Hurhula B."/>
            <person name="Husby M.E."/>
            <person name="Kamat A."/>
            <person name="Kanga B."/>
            <person name="Kashin S."/>
            <person name="Khazanovich D."/>
            <person name="Kisner P."/>
            <person name="Lance K."/>
            <person name="Lara M."/>
            <person name="Lee W."/>
            <person name="Lennon N."/>
            <person name="Letendre F."/>
            <person name="LeVine R."/>
            <person name="Lipovsky A."/>
            <person name="Liu X."/>
            <person name="Liu J."/>
            <person name="Liu S."/>
            <person name="Lokyitsang T."/>
            <person name="Lokyitsang Y."/>
            <person name="Lubonja R."/>
            <person name="Lui A."/>
            <person name="MacDonald P."/>
            <person name="Magnisalis V."/>
            <person name="Maru K."/>
            <person name="Matthews C."/>
            <person name="McCusker W."/>
            <person name="McDonough S."/>
            <person name="Mehta T."/>
            <person name="Meldrim J."/>
            <person name="Meneus L."/>
            <person name="Mihai O."/>
            <person name="Mihalev A."/>
            <person name="Mihova T."/>
            <person name="Mittelman R."/>
            <person name="Mlenga V."/>
            <person name="Montmayeur A."/>
            <person name="Mulrain L."/>
            <person name="Navidi A."/>
            <person name="Naylor J."/>
            <person name="Negash T."/>
            <person name="Nguyen T."/>
            <person name="Nguyen N."/>
            <person name="Nicol R."/>
            <person name="Norbu C."/>
            <person name="Norbu N."/>
            <person name="Novod N."/>
            <person name="O'Neill B."/>
            <person name="Osman S."/>
            <person name="Markiewicz E."/>
            <person name="Oyono O.L."/>
            <person name="Patti C."/>
            <person name="Phunkhang P."/>
            <person name="Pierre F."/>
            <person name="Priest M."/>
            <person name="Raghuraman S."/>
            <person name="Rege F."/>
            <person name="Reyes R."/>
            <person name="Rise C."/>
            <person name="Rogov P."/>
            <person name="Ross K."/>
            <person name="Ryan E."/>
            <person name="Settipalli S."/>
            <person name="Shea T."/>
            <person name="Sherpa N."/>
            <person name="Shi L."/>
            <person name="Shih D."/>
            <person name="Sparrow T."/>
            <person name="Spaulding J."/>
            <person name="Stalker J."/>
            <person name="Stange-Thomann N."/>
            <person name="Stavropoulos S."/>
            <person name="Stone C."/>
            <person name="Strader C."/>
            <person name="Tesfaye S."/>
            <person name="Thomson T."/>
            <person name="Thoulutsang Y."/>
            <person name="Thoulutsang D."/>
            <person name="Topham K."/>
            <person name="Topping I."/>
            <person name="Tsamla T."/>
            <person name="Vassiliev H."/>
            <person name="Vo A."/>
            <person name="Wangchuk T."/>
            <person name="Wangdi T."/>
            <person name="Weiand M."/>
            <person name="Wilkinson J."/>
            <person name="Wilson A."/>
            <person name="Yadav S."/>
            <person name="Young G."/>
            <person name="Yu Q."/>
            <person name="Zembek L."/>
            <person name="Zhong D."/>
            <person name="Zimmer A."/>
            <person name="Zwirko Z."/>
            <person name="Jaffe D.B."/>
            <person name="Alvarez P."/>
            <person name="Brockman W."/>
            <person name="Butler J."/>
            <person name="Chin C."/>
            <person name="Gnerre S."/>
            <person name="Grabherr M."/>
            <person name="Kleber M."/>
            <person name="Mauceli E."/>
            <person name="MacCallum I."/>
        </authorList>
    </citation>
    <scope>NUCLEOTIDE SEQUENCE [LARGE SCALE GENOMIC DNA]</scope>
    <source>
        <strain evidence="2">Tucson 15081-1352.22</strain>
    </source>
</reference>
<proteinExistence type="predicted"/>
<keyword evidence="2" id="KW-1185">Reference proteome</keyword>